<evidence type="ECO:0000313" key="5">
    <source>
        <dbReference type="Proteomes" id="UP000076079"/>
    </source>
</evidence>
<feature type="binding site" evidence="3">
    <location>
        <position position="136"/>
    </location>
    <ligand>
        <name>a divalent metal cation</name>
        <dbReference type="ChEBI" id="CHEBI:60240"/>
    </ligand>
</feature>
<dbReference type="GO" id="GO:0046872">
    <property type="term" value="F:metal ion binding"/>
    <property type="evidence" value="ECO:0007669"/>
    <property type="project" value="UniProtKB-KW"/>
</dbReference>
<evidence type="ECO:0000256" key="1">
    <source>
        <dbReference type="ARBA" id="ARBA00008635"/>
    </source>
</evidence>
<dbReference type="KEGG" id="abac:LuPra_01914"/>
<dbReference type="InterPro" id="IPR007837">
    <property type="entry name" value="DinB"/>
</dbReference>
<dbReference type="AlphaFoldDB" id="A0A143PKD6"/>
<keyword evidence="2 3" id="KW-0479">Metal-binding</keyword>
<proteinExistence type="inferred from homology"/>
<dbReference type="Pfam" id="PF05163">
    <property type="entry name" value="DinB"/>
    <property type="match status" value="1"/>
</dbReference>
<dbReference type="SUPFAM" id="SSF109854">
    <property type="entry name" value="DinB/YfiT-like putative metalloenzymes"/>
    <property type="match status" value="1"/>
</dbReference>
<dbReference type="EMBL" id="CP015136">
    <property type="protein sequence ID" value="AMY08710.1"/>
    <property type="molecule type" value="Genomic_DNA"/>
</dbReference>
<dbReference type="OrthoDB" id="119432at2"/>
<evidence type="ECO:0000256" key="3">
    <source>
        <dbReference type="PIRSR" id="PIRSR607837-1"/>
    </source>
</evidence>
<organism evidence="4 5">
    <name type="scientific">Luteitalea pratensis</name>
    <dbReference type="NCBI Taxonomy" id="1855912"/>
    <lineage>
        <taxon>Bacteria</taxon>
        <taxon>Pseudomonadati</taxon>
        <taxon>Acidobacteriota</taxon>
        <taxon>Vicinamibacteria</taxon>
        <taxon>Vicinamibacterales</taxon>
        <taxon>Vicinamibacteraceae</taxon>
        <taxon>Luteitalea</taxon>
    </lineage>
</organism>
<reference evidence="5" key="2">
    <citation type="submission" date="2016-04" db="EMBL/GenBank/DDBJ databases">
        <title>First Complete Genome Sequence of a Subdivision 6 Acidobacterium.</title>
        <authorList>
            <person name="Huang S."/>
            <person name="Vieira S."/>
            <person name="Bunk B."/>
            <person name="Riedel T."/>
            <person name="Sproeer C."/>
            <person name="Overmann J."/>
        </authorList>
    </citation>
    <scope>NUCLEOTIDE SEQUENCE [LARGE SCALE GENOMIC DNA]</scope>
    <source>
        <strain evidence="5">DSM 100886 HEG_-6_39</strain>
    </source>
</reference>
<evidence type="ECO:0000313" key="4">
    <source>
        <dbReference type="EMBL" id="AMY08710.1"/>
    </source>
</evidence>
<comment type="similarity">
    <text evidence="1">Belongs to the DinB family.</text>
</comment>
<dbReference type="STRING" id="1855912.LuPra_01914"/>
<dbReference type="Gene3D" id="1.20.120.450">
    <property type="entry name" value="dinb family like domain"/>
    <property type="match status" value="1"/>
</dbReference>
<keyword evidence="5" id="KW-1185">Reference proteome</keyword>
<dbReference type="RefSeq" id="WP_110170527.1">
    <property type="nucleotide sequence ID" value="NZ_CP015136.1"/>
</dbReference>
<reference evidence="4 5" key="1">
    <citation type="journal article" date="2016" name="Genome Announc.">
        <title>First Complete Genome Sequence of a Subdivision 6 Acidobacterium Strain.</title>
        <authorList>
            <person name="Huang S."/>
            <person name="Vieira S."/>
            <person name="Bunk B."/>
            <person name="Riedel T."/>
            <person name="Sproer C."/>
            <person name="Overmann J."/>
        </authorList>
    </citation>
    <scope>NUCLEOTIDE SEQUENCE [LARGE SCALE GENOMIC DNA]</scope>
    <source>
        <strain evidence="5">DSM 100886 HEG_-6_39</strain>
    </source>
</reference>
<name>A0A143PKD6_LUTPR</name>
<dbReference type="InterPro" id="IPR034660">
    <property type="entry name" value="DinB/YfiT-like"/>
</dbReference>
<accession>A0A143PKD6</accession>
<feature type="binding site" evidence="3">
    <location>
        <position position="140"/>
    </location>
    <ligand>
        <name>a divalent metal cation</name>
        <dbReference type="ChEBI" id="CHEBI:60240"/>
    </ligand>
</feature>
<evidence type="ECO:0000256" key="2">
    <source>
        <dbReference type="ARBA" id="ARBA00022723"/>
    </source>
</evidence>
<dbReference type="Proteomes" id="UP000076079">
    <property type="component" value="Chromosome"/>
</dbReference>
<gene>
    <name evidence="4" type="ORF">LuPra_01914</name>
</gene>
<sequence>MTMTEWFLAELESEAAKSRAVLEQVPTGKRDWKPHERSMEFGYLSDLVANIPSWVGMAITMDELDIAPKDGSSQRPAPGNTPAEFVAALDKAVAQAREALQKTTDAHLETNWRLLAGGHLAFEQPRHQVIRDTFLHSAHHRGQMTVYLRLLGSKVPAVYGPSADDRSFG</sequence>
<protein>
    <submittedName>
        <fullName evidence="4">DinB family protein</fullName>
    </submittedName>
</protein>